<reference evidence="3" key="1">
    <citation type="journal article" date="2014" name="Int. J. Syst. Evol. Microbiol.">
        <title>Complete genome sequence of Corynebacterium casei LMG S-19264T (=DSM 44701T), isolated from a smear-ripened cheese.</title>
        <authorList>
            <consortium name="US DOE Joint Genome Institute (JGI-PGF)"/>
            <person name="Walter F."/>
            <person name="Albersmeier A."/>
            <person name="Kalinowski J."/>
            <person name="Ruckert C."/>
        </authorList>
    </citation>
    <scope>NUCLEOTIDE SEQUENCE</scope>
    <source>
        <strain evidence="3">JCM 4790</strain>
    </source>
</reference>
<sequence length="213" mass="21390">MDEAMPNVPCSVGRVVNMARVNPQGTLCVQDMHDTVGTANGHGPPSAPPRRTGAVEVPAERARPVPRDPEAVRAAAARAPGGGPAGRVDVAAASSSGPEPVVDAVAELRERHPGVTAGVSSAGSATEVVAMVARGRCESGVGGSSARPAGHGPTAHRLRDAGVPAGAAAVHRFDPAERIARWLVHRGGPVASVTRAFLGTALAWAADRASSAV</sequence>
<comment type="caution">
    <text evidence="3">The sequence shown here is derived from an EMBL/GenBank/DDBJ whole genome shotgun (WGS) entry which is preliminary data.</text>
</comment>
<dbReference type="Gene3D" id="3.40.190.10">
    <property type="entry name" value="Periplasmic binding protein-like II"/>
    <property type="match status" value="1"/>
</dbReference>
<dbReference type="Proteomes" id="UP000619244">
    <property type="component" value="Unassembled WGS sequence"/>
</dbReference>
<evidence type="ECO:0000256" key="1">
    <source>
        <dbReference type="SAM" id="MobiDB-lite"/>
    </source>
</evidence>
<accession>A0A918KEI1</accession>
<keyword evidence="4" id="KW-1185">Reference proteome</keyword>
<dbReference type="Pfam" id="PF03466">
    <property type="entry name" value="LysR_substrate"/>
    <property type="match status" value="1"/>
</dbReference>
<evidence type="ECO:0000313" key="4">
    <source>
        <dbReference type="Proteomes" id="UP000619244"/>
    </source>
</evidence>
<reference evidence="3" key="2">
    <citation type="submission" date="2020-09" db="EMBL/GenBank/DDBJ databases">
        <authorList>
            <person name="Sun Q."/>
            <person name="Ohkuma M."/>
        </authorList>
    </citation>
    <scope>NUCLEOTIDE SEQUENCE</scope>
    <source>
        <strain evidence="3">JCM 4790</strain>
    </source>
</reference>
<feature type="region of interest" description="Disordered" evidence="1">
    <location>
        <begin position="35"/>
        <end position="69"/>
    </location>
</feature>
<gene>
    <name evidence="3" type="ORF">GCM10010358_11430</name>
</gene>
<proteinExistence type="predicted"/>
<dbReference type="InterPro" id="IPR005119">
    <property type="entry name" value="LysR_subst-bd"/>
</dbReference>
<organism evidence="3 4">
    <name type="scientific">Streptomyces minutiscleroticus</name>
    <dbReference type="NCBI Taxonomy" id="68238"/>
    <lineage>
        <taxon>Bacteria</taxon>
        <taxon>Bacillati</taxon>
        <taxon>Actinomycetota</taxon>
        <taxon>Actinomycetes</taxon>
        <taxon>Kitasatosporales</taxon>
        <taxon>Streptomycetaceae</taxon>
        <taxon>Streptomyces</taxon>
    </lineage>
</organism>
<dbReference type="AlphaFoldDB" id="A0A918KEI1"/>
<evidence type="ECO:0000259" key="2">
    <source>
        <dbReference type="Pfam" id="PF03466"/>
    </source>
</evidence>
<name>A0A918KEI1_9ACTN</name>
<feature type="compositionally biased region" description="Basic and acidic residues" evidence="1">
    <location>
        <begin position="58"/>
        <end position="69"/>
    </location>
</feature>
<feature type="domain" description="LysR substrate-binding" evidence="2">
    <location>
        <begin position="82"/>
        <end position="147"/>
    </location>
</feature>
<protein>
    <recommendedName>
        <fullName evidence="2">LysR substrate-binding domain-containing protein</fullName>
    </recommendedName>
</protein>
<dbReference type="EMBL" id="BMVU01000003">
    <property type="protein sequence ID" value="GGX58960.1"/>
    <property type="molecule type" value="Genomic_DNA"/>
</dbReference>
<feature type="region of interest" description="Disordered" evidence="1">
    <location>
        <begin position="77"/>
        <end position="96"/>
    </location>
</feature>
<evidence type="ECO:0000313" key="3">
    <source>
        <dbReference type="EMBL" id="GGX58960.1"/>
    </source>
</evidence>